<evidence type="ECO:0000256" key="10">
    <source>
        <dbReference type="ARBA" id="ARBA00023004"/>
    </source>
</evidence>
<accession>A0A8A1MFU5</accession>
<evidence type="ECO:0000256" key="6">
    <source>
        <dbReference type="ARBA" id="ARBA00022617"/>
    </source>
</evidence>
<reference evidence="18" key="1">
    <citation type="submission" date="2021-01" db="EMBL/GenBank/DDBJ databases">
        <title>Chromosome-level genome assembly of a human fungal pathogen reveals clustering of transcriptionally co-regulated genes.</title>
        <authorList>
            <person name="Voorhies M."/>
            <person name="Cohen S."/>
            <person name="Shea T.P."/>
            <person name="Petrus S."/>
            <person name="Munoz J.F."/>
            <person name="Poplawski S."/>
            <person name="Goldman W.E."/>
            <person name="Michael T."/>
            <person name="Cuomo C.A."/>
            <person name="Sil A."/>
            <person name="Beyhan S."/>
        </authorList>
    </citation>
    <scope>NUCLEOTIDE SEQUENCE</scope>
    <source>
        <strain evidence="18">WU24</strain>
    </source>
</reference>
<dbReference type="PANTHER" id="PTHR37928">
    <property type="entry name" value="CFEM DOMAIN PROTEIN (AFU_ORTHOLOGUE AFUA_6G14090)"/>
    <property type="match status" value="1"/>
</dbReference>
<evidence type="ECO:0000256" key="8">
    <source>
        <dbReference type="ARBA" id="ARBA00022723"/>
    </source>
</evidence>
<keyword evidence="4" id="KW-1003">Cell membrane</keyword>
<dbReference type="VEuPathDB" id="FungiDB:I7I51_01081"/>
<evidence type="ECO:0000256" key="13">
    <source>
        <dbReference type="ARBA" id="ARBA00023180"/>
    </source>
</evidence>
<evidence type="ECO:0000256" key="9">
    <source>
        <dbReference type="ARBA" id="ARBA00022729"/>
    </source>
</evidence>
<dbReference type="OrthoDB" id="1193027at2759"/>
<comment type="subcellular location">
    <subcellularLocation>
        <location evidence="1">Cell membrane</location>
        <topology evidence="1">Lipid-anchor</topology>
        <topology evidence="1">GPI-anchor</topology>
    </subcellularLocation>
    <subcellularLocation>
        <location evidence="2">Secreted</location>
    </subcellularLocation>
</comment>
<dbReference type="GO" id="GO:0005576">
    <property type="term" value="C:extracellular region"/>
    <property type="evidence" value="ECO:0007669"/>
    <property type="project" value="UniProtKB-SubCell"/>
</dbReference>
<keyword evidence="9 16" id="KW-0732">Signal</keyword>
<feature type="compositionally biased region" description="Polar residues" evidence="15">
    <location>
        <begin position="171"/>
        <end position="181"/>
    </location>
</feature>
<dbReference type="InterPro" id="IPR008427">
    <property type="entry name" value="Extracellular_membr_CFEM_dom"/>
</dbReference>
<organism evidence="18 19">
    <name type="scientific">Ajellomyces capsulatus</name>
    <name type="common">Darling's disease fungus</name>
    <name type="synonym">Histoplasma capsulatum</name>
    <dbReference type="NCBI Taxonomy" id="5037"/>
    <lineage>
        <taxon>Eukaryota</taxon>
        <taxon>Fungi</taxon>
        <taxon>Dikarya</taxon>
        <taxon>Ascomycota</taxon>
        <taxon>Pezizomycotina</taxon>
        <taxon>Eurotiomycetes</taxon>
        <taxon>Eurotiomycetidae</taxon>
        <taxon>Onygenales</taxon>
        <taxon>Ajellomycetaceae</taxon>
        <taxon>Histoplasma</taxon>
    </lineage>
</organism>
<keyword evidence="8" id="KW-0479">Metal-binding</keyword>
<dbReference type="GO" id="GO:0005886">
    <property type="term" value="C:plasma membrane"/>
    <property type="evidence" value="ECO:0007669"/>
    <property type="project" value="UniProtKB-SubCell"/>
</dbReference>
<evidence type="ECO:0000256" key="11">
    <source>
        <dbReference type="ARBA" id="ARBA00023136"/>
    </source>
</evidence>
<keyword evidence="14" id="KW-0449">Lipoprotein</keyword>
<evidence type="ECO:0000256" key="14">
    <source>
        <dbReference type="ARBA" id="ARBA00023288"/>
    </source>
</evidence>
<keyword evidence="12" id="KW-1015">Disulfide bond</keyword>
<keyword evidence="5" id="KW-0964">Secreted</keyword>
<proteinExistence type="inferred from homology"/>
<evidence type="ECO:0000256" key="2">
    <source>
        <dbReference type="ARBA" id="ARBA00004613"/>
    </source>
</evidence>
<evidence type="ECO:0000256" key="15">
    <source>
        <dbReference type="SAM" id="MobiDB-lite"/>
    </source>
</evidence>
<evidence type="ECO:0000256" key="4">
    <source>
        <dbReference type="ARBA" id="ARBA00022475"/>
    </source>
</evidence>
<evidence type="ECO:0000256" key="5">
    <source>
        <dbReference type="ARBA" id="ARBA00022525"/>
    </source>
</evidence>
<dbReference type="EMBL" id="CP069114">
    <property type="protein sequence ID" value="QSS64020.1"/>
    <property type="molecule type" value="Genomic_DNA"/>
</dbReference>
<feature type="chain" id="PRO_5034843113" evidence="16">
    <location>
        <begin position="19"/>
        <end position="219"/>
    </location>
</feature>
<feature type="domain" description="CFEM" evidence="17">
    <location>
        <begin position="23"/>
        <end position="89"/>
    </location>
</feature>
<dbReference type="Pfam" id="PF05730">
    <property type="entry name" value="CFEM"/>
    <property type="match status" value="1"/>
</dbReference>
<dbReference type="SMART" id="SM00747">
    <property type="entry name" value="CFEM"/>
    <property type="match status" value="1"/>
</dbReference>
<keyword evidence="6" id="KW-0349">Heme</keyword>
<evidence type="ECO:0000256" key="12">
    <source>
        <dbReference type="ARBA" id="ARBA00023157"/>
    </source>
</evidence>
<dbReference type="AlphaFoldDB" id="A0A8A1MFU5"/>
<name>A0A8A1MFU5_AJECA</name>
<evidence type="ECO:0000256" key="16">
    <source>
        <dbReference type="SAM" id="SignalP"/>
    </source>
</evidence>
<feature type="compositionally biased region" description="Low complexity" evidence="15">
    <location>
        <begin position="183"/>
        <end position="193"/>
    </location>
</feature>
<dbReference type="GO" id="GO:0046872">
    <property type="term" value="F:metal ion binding"/>
    <property type="evidence" value="ECO:0007669"/>
    <property type="project" value="UniProtKB-KW"/>
</dbReference>
<evidence type="ECO:0000256" key="1">
    <source>
        <dbReference type="ARBA" id="ARBA00004609"/>
    </source>
</evidence>
<evidence type="ECO:0000256" key="3">
    <source>
        <dbReference type="ARBA" id="ARBA00010031"/>
    </source>
</evidence>
<gene>
    <name evidence="18" type="primary">MS88</name>
    <name evidence="18" type="ORF">I7I51_01081</name>
</gene>
<feature type="signal peptide" evidence="16">
    <location>
        <begin position="1"/>
        <end position="18"/>
    </location>
</feature>
<evidence type="ECO:0000313" key="19">
    <source>
        <dbReference type="Proteomes" id="UP000663671"/>
    </source>
</evidence>
<keyword evidence="11" id="KW-0472">Membrane</keyword>
<comment type="similarity">
    <text evidence="3">Belongs to the RBT5 family.</text>
</comment>
<sequence>MKALIAIAGLFLAVTAMCQDLSPVFNLSPCPRSCAMETSGRAKEFGCSPGDIACLCKNKEYQPALMECAKKCKPEEIEALAKAGREVCDSAGVSIPPATGADITIPVPTVQLPSAPVPELPSVTVPPLPELPTGLPLPSLPSVPNLPPNAGVEGTTTTSAPSSMPILPIESSDTTSQNPALTPSASGPSSSIDPSLGAANLLSPVHNGVIYIVLLALAF</sequence>
<dbReference type="PANTHER" id="PTHR37928:SF2">
    <property type="entry name" value="GPI ANCHORED CFEM DOMAIN PROTEIN (AFU_ORTHOLOGUE AFUA_6G10580)"/>
    <property type="match status" value="1"/>
</dbReference>
<feature type="region of interest" description="Disordered" evidence="15">
    <location>
        <begin position="139"/>
        <end position="193"/>
    </location>
</feature>
<dbReference type="GO" id="GO:0098552">
    <property type="term" value="C:side of membrane"/>
    <property type="evidence" value="ECO:0007669"/>
    <property type="project" value="UniProtKB-KW"/>
</dbReference>
<evidence type="ECO:0000256" key="7">
    <source>
        <dbReference type="ARBA" id="ARBA00022622"/>
    </source>
</evidence>
<protein>
    <submittedName>
        <fullName evidence="18">Mold-specific protein MS88</fullName>
    </submittedName>
</protein>
<dbReference type="InterPro" id="IPR051735">
    <property type="entry name" value="CFEM_domain"/>
</dbReference>
<keyword evidence="10" id="KW-0408">Iron</keyword>
<evidence type="ECO:0000313" key="18">
    <source>
        <dbReference type="EMBL" id="QSS64020.1"/>
    </source>
</evidence>
<evidence type="ECO:0000259" key="17">
    <source>
        <dbReference type="SMART" id="SM00747"/>
    </source>
</evidence>
<keyword evidence="7" id="KW-0336">GPI-anchor</keyword>
<dbReference type="Proteomes" id="UP000663671">
    <property type="component" value="Chromosome 1"/>
</dbReference>
<keyword evidence="13" id="KW-0325">Glycoprotein</keyword>